<evidence type="ECO:0000313" key="4">
    <source>
        <dbReference type="EMBL" id="PSR77936.1"/>
    </source>
</evidence>
<dbReference type="AlphaFoldDB" id="A0A2R6NVZ5"/>
<dbReference type="InterPro" id="IPR045340">
    <property type="entry name" value="DUF6533"/>
</dbReference>
<keyword evidence="5" id="KW-1185">Reference proteome</keyword>
<dbReference type="EMBL" id="MLYV02000767">
    <property type="protein sequence ID" value="PSR77936.1"/>
    <property type="molecule type" value="Genomic_DNA"/>
</dbReference>
<organism evidence="4 5">
    <name type="scientific">Hermanssonia centrifuga</name>
    <dbReference type="NCBI Taxonomy" id="98765"/>
    <lineage>
        <taxon>Eukaryota</taxon>
        <taxon>Fungi</taxon>
        <taxon>Dikarya</taxon>
        <taxon>Basidiomycota</taxon>
        <taxon>Agaricomycotina</taxon>
        <taxon>Agaricomycetes</taxon>
        <taxon>Polyporales</taxon>
        <taxon>Meruliaceae</taxon>
        <taxon>Hermanssonia</taxon>
    </lineage>
</organism>
<dbReference type="Pfam" id="PF20151">
    <property type="entry name" value="DUF6533"/>
    <property type="match status" value="1"/>
</dbReference>
<feature type="transmembrane region" description="Helical" evidence="2">
    <location>
        <begin position="88"/>
        <end position="114"/>
    </location>
</feature>
<proteinExistence type="predicted"/>
<evidence type="ECO:0000259" key="3">
    <source>
        <dbReference type="Pfam" id="PF20151"/>
    </source>
</evidence>
<accession>A0A2R6NVZ5</accession>
<name>A0A2R6NVZ5_9APHY</name>
<feature type="transmembrane region" description="Helical" evidence="2">
    <location>
        <begin position="26"/>
        <end position="47"/>
    </location>
</feature>
<dbReference type="OrthoDB" id="2804045at2759"/>
<feature type="domain" description="DUF6533" evidence="3">
    <location>
        <begin position="32"/>
        <end position="73"/>
    </location>
</feature>
<keyword evidence="2" id="KW-0472">Membrane</keyword>
<feature type="transmembrane region" description="Helical" evidence="2">
    <location>
        <begin position="59"/>
        <end position="82"/>
    </location>
</feature>
<keyword evidence="2" id="KW-1133">Transmembrane helix</keyword>
<gene>
    <name evidence="4" type="ORF">PHLCEN_2v7636</name>
</gene>
<keyword evidence="2" id="KW-0812">Transmembrane</keyword>
<dbReference type="Proteomes" id="UP000186601">
    <property type="component" value="Unassembled WGS sequence"/>
</dbReference>
<protein>
    <recommendedName>
        <fullName evidence="3">DUF6533 domain-containing protein</fullName>
    </recommendedName>
</protein>
<evidence type="ECO:0000256" key="2">
    <source>
        <dbReference type="SAM" id="Phobius"/>
    </source>
</evidence>
<evidence type="ECO:0000313" key="5">
    <source>
        <dbReference type="Proteomes" id="UP000186601"/>
    </source>
</evidence>
<sequence length="264" mass="29460">MSQTSTDAQIVAEFQNILARILDHSVTGVDIICSMTALVVYEYIITLRQEITMVWQRKWTLATWLFIANRYLLIWFTIWTDIPVTSSYIVFAVALGTRIAISLSDILVLAVTWVKTARNWTEGARIGMRTPLSTMLLRDVVLDTVPSFQNFNFIETVIQTLQSILISRFLLNLRQVGSPELDSQEAFNSQFSVPGFRVPSLASIIGNMGEDLDHGGPAEEVEDEVENNSGSVPAEEGEIPEAIIEAHLSSMNPTPFTSRLVHIA</sequence>
<comment type="caution">
    <text evidence="4">The sequence shown here is derived from an EMBL/GenBank/DDBJ whole genome shotgun (WGS) entry which is preliminary data.</text>
</comment>
<evidence type="ECO:0000256" key="1">
    <source>
        <dbReference type="SAM" id="MobiDB-lite"/>
    </source>
</evidence>
<feature type="region of interest" description="Disordered" evidence="1">
    <location>
        <begin position="212"/>
        <end position="234"/>
    </location>
</feature>
<reference evidence="4 5" key="1">
    <citation type="submission" date="2018-02" db="EMBL/GenBank/DDBJ databases">
        <title>Genome sequence of the basidiomycete white-rot fungus Phlebia centrifuga.</title>
        <authorList>
            <person name="Granchi Z."/>
            <person name="Peng M."/>
            <person name="de Vries R.P."/>
            <person name="Hilden K."/>
            <person name="Makela M.R."/>
            <person name="Grigoriev I."/>
            <person name="Riley R."/>
        </authorList>
    </citation>
    <scope>NUCLEOTIDE SEQUENCE [LARGE SCALE GENOMIC DNA]</scope>
    <source>
        <strain evidence="4 5">FBCC195</strain>
    </source>
</reference>